<gene>
    <name evidence="1" type="ORF">CUJ84_pRLN5000206</name>
</gene>
<dbReference type="AlphaFoldDB" id="A0A2K9ZJ28"/>
<name>A0A2K9ZJ28_RHILE</name>
<proteinExistence type="predicted"/>
<organism evidence="1 2">
    <name type="scientific">Rhizobium leguminosarum</name>
    <dbReference type="NCBI Taxonomy" id="384"/>
    <lineage>
        <taxon>Bacteria</taxon>
        <taxon>Pseudomonadati</taxon>
        <taxon>Pseudomonadota</taxon>
        <taxon>Alphaproteobacteria</taxon>
        <taxon>Hyphomicrobiales</taxon>
        <taxon>Rhizobiaceae</taxon>
        <taxon>Rhizobium/Agrobacterium group</taxon>
        <taxon>Rhizobium</taxon>
    </lineage>
</organism>
<dbReference type="Proteomes" id="UP000238523">
    <property type="component" value="Plasmid pRLN5"/>
</dbReference>
<keyword evidence="1" id="KW-0614">Plasmid</keyword>
<protein>
    <submittedName>
        <fullName evidence="1">Uncharacterized protein</fullName>
    </submittedName>
</protein>
<dbReference type="EMBL" id="CP025017">
    <property type="protein sequence ID" value="AUW48228.1"/>
    <property type="molecule type" value="Genomic_DNA"/>
</dbReference>
<reference evidence="1 2" key="1">
    <citation type="submission" date="2017-11" db="EMBL/GenBank/DDBJ databases">
        <title>Complete genome of Rhizobium leguminosarum Norway, an ineffective micro-symbiont.</title>
        <authorList>
            <person name="Hoffrichter A."/>
            <person name="Liang J."/>
            <person name="Brachmann A."/>
            <person name="Marin M."/>
        </authorList>
    </citation>
    <scope>NUCLEOTIDE SEQUENCE [LARGE SCALE GENOMIC DNA]</scope>
    <source>
        <strain evidence="1 2">Norway</strain>
        <plasmid evidence="2">Plasmid prln5</plasmid>
    </source>
</reference>
<accession>A0A2K9ZJ28</accession>
<evidence type="ECO:0000313" key="1">
    <source>
        <dbReference type="EMBL" id="AUW48228.1"/>
    </source>
</evidence>
<evidence type="ECO:0000313" key="2">
    <source>
        <dbReference type="Proteomes" id="UP000238523"/>
    </source>
</evidence>
<sequence length="58" mass="6835">MISDFTPIREIYSLFLRNYEIKFLYKINRERILAVQQPILYLALGKAELLTANGEDTK</sequence>
<geneLocation type="plasmid" evidence="2">
    <name>prln5</name>
</geneLocation>